<dbReference type="CDD" id="cd03801">
    <property type="entry name" value="GT4_PimA-like"/>
    <property type="match status" value="1"/>
</dbReference>
<dbReference type="SUPFAM" id="SSF53756">
    <property type="entry name" value="UDP-Glycosyltransferase/glycogen phosphorylase"/>
    <property type="match status" value="1"/>
</dbReference>
<dbReference type="OrthoDB" id="9762705at2"/>
<dbReference type="AlphaFoldDB" id="F7YXD5"/>
<name>F7YXD5_9THEM</name>
<keyword evidence="4" id="KW-1185">Reference proteome</keyword>
<dbReference type="STRING" id="688269.Theth_1628"/>
<dbReference type="RefSeq" id="WP_013932891.1">
    <property type="nucleotide sequence ID" value="NC_015707.1"/>
</dbReference>
<dbReference type="PATRIC" id="fig|688269.3.peg.1678"/>
<protein>
    <submittedName>
        <fullName evidence="3">Glycosyl transferase group 1</fullName>
    </submittedName>
</protein>
<evidence type="ECO:0000313" key="3">
    <source>
        <dbReference type="EMBL" id="AEH51679.1"/>
    </source>
</evidence>
<dbReference type="EMBL" id="CP002351">
    <property type="protein sequence ID" value="AEH51679.1"/>
    <property type="molecule type" value="Genomic_DNA"/>
</dbReference>
<reference evidence="3 4" key="1">
    <citation type="submission" date="2010-11" db="EMBL/GenBank/DDBJ databases">
        <title>The complete genome of Thermotoga thermarum DSM 5069.</title>
        <authorList>
            <consortium name="US DOE Joint Genome Institute (JGI-PGF)"/>
            <person name="Lucas S."/>
            <person name="Copeland A."/>
            <person name="Lapidus A."/>
            <person name="Bruce D."/>
            <person name="Goodwin L."/>
            <person name="Pitluck S."/>
            <person name="Kyrpides N."/>
            <person name="Mavromatis K."/>
            <person name="Ivanova N."/>
            <person name="Zeytun A."/>
            <person name="Brettin T."/>
            <person name="Detter J.C."/>
            <person name="Tapia R."/>
            <person name="Han C."/>
            <person name="Land M."/>
            <person name="Hauser L."/>
            <person name="Markowitz V."/>
            <person name="Cheng J.-F."/>
            <person name="Hugenholtz P."/>
            <person name="Woyke T."/>
            <person name="Wu D."/>
            <person name="Spring S."/>
            <person name="Schroeder M."/>
            <person name="Brambilla E."/>
            <person name="Klenk H.-P."/>
            <person name="Eisen J.A."/>
        </authorList>
    </citation>
    <scope>NUCLEOTIDE SEQUENCE [LARGE SCALE GENOMIC DNA]</scope>
    <source>
        <strain evidence="3 4">DSM 5069</strain>
    </source>
</reference>
<feature type="domain" description="Glycosyl transferase family 1" evidence="2">
    <location>
        <begin position="210"/>
        <end position="346"/>
    </location>
</feature>
<dbReference type="Proteomes" id="UP000006804">
    <property type="component" value="Chromosome"/>
</dbReference>
<accession>F7YXD5</accession>
<sequence length="435" mass="50772">MKIGLCHFRAGFTDGVSLEMEKFKKVLEKMGHTVFYIAGDFGNVEGFRVESLSMKNERNLWIHRNAFEKLQVSEQVFVEYFNDYVAQIERELEEKIPQLDLIFVNNIFSLGFNLAGAVAVFNFTRKNGIKTVSHNHDFYWERPRYSTPTFGFVVKILEKYFPPKEIELNLTINKIAQEELFKRKGINSIVVPNVFDFDQDPWVLDEYNNDLRDVLGIDKDSLFVLHATRIVPRKAIEIAMDFAKELQQISQKQVNFVIANFYEDESIDYYKRLAEKAESMPFKTHFAFDLVRTERFTNGRKYYSLWDMYANADLVTYTSVAEGWGNQLIEAVFAKKPLVVFEYPVYITDIKPLGFEFFSLGDYASLDHEGFWTVPKERLRKTAQEVTDVLSNKVELSRIVEKNFEIGKRNLSLTNLAEYLNMILEKLNLPCDEGF</sequence>
<dbReference type="KEGG" id="tta:Theth_1628"/>
<gene>
    <name evidence="3" type="ORF">Theth_1628</name>
</gene>
<dbReference type="GO" id="GO:0016757">
    <property type="term" value="F:glycosyltransferase activity"/>
    <property type="evidence" value="ECO:0007669"/>
    <property type="project" value="InterPro"/>
</dbReference>
<dbReference type="PANTHER" id="PTHR46401">
    <property type="entry name" value="GLYCOSYLTRANSFERASE WBBK-RELATED"/>
    <property type="match status" value="1"/>
</dbReference>
<dbReference type="eggNOG" id="COG0438">
    <property type="taxonomic scope" value="Bacteria"/>
</dbReference>
<dbReference type="InterPro" id="IPR001296">
    <property type="entry name" value="Glyco_trans_1"/>
</dbReference>
<dbReference type="PANTHER" id="PTHR46401:SF2">
    <property type="entry name" value="GLYCOSYLTRANSFERASE WBBK-RELATED"/>
    <property type="match status" value="1"/>
</dbReference>
<organism evidence="3 4">
    <name type="scientific">Pseudothermotoga thermarum DSM 5069</name>
    <dbReference type="NCBI Taxonomy" id="688269"/>
    <lineage>
        <taxon>Bacteria</taxon>
        <taxon>Thermotogati</taxon>
        <taxon>Thermotogota</taxon>
        <taxon>Thermotogae</taxon>
        <taxon>Thermotogales</taxon>
        <taxon>Thermotogaceae</taxon>
        <taxon>Pseudothermotoga</taxon>
    </lineage>
</organism>
<dbReference type="GO" id="GO:0009103">
    <property type="term" value="P:lipopolysaccharide biosynthetic process"/>
    <property type="evidence" value="ECO:0007669"/>
    <property type="project" value="TreeGrafter"/>
</dbReference>
<keyword evidence="1 3" id="KW-0808">Transferase</keyword>
<proteinExistence type="predicted"/>
<evidence type="ECO:0000313" key="4">
    <source>
        <dbReference type="Proteomes" id="UP000006804"/>
    </source>
</evidence>
<dbReference type="Gene3D" id="3.40.50.2000">
    <property type="entry name" value="Glycogen Phosphorylase B"/>
    <property type="match status" value="2"/>
</dbReference>
<dbReference type="Pfam" id="PF00534">
    <property type="entry name" value="Glycos_transf_1"/>
    <property type="match status" value="1"/>
</dbReference>
<evidence type="ECO:0000259" key="2">
    <source>
        <dbReference type="Pfam" id="PF00534"/>
    </source>
</evidence>
<evidence type="ECO:0000256" key="1">
    <source>
        <dbReference type="ARBA" id="ARBA00022679"/>
    </source>
</evidence>
<dbReference type="HOGENOM" id="CLU_645170_0_0_0"/>